<dbReference type="EMBL" id="FNQC01000010">
    <property type="protein sequence ID" value="SDZ32027.1"/>
    <property type="molecule type" value="Genomic_DNA"/>
</dbReference>
<comment type="caution">
    <text evidence="12">The sequence shown here is derived from an EMBL/GenBank/DDBJ whole genome shotgun (WGS) entry which is preliminary data.</text>
</comment>
<keyword evidence="4" id="KW-0808">Transferase</keyword>
<keyword evidence="8" id="KW-0802">TPR repeat</keyword>
<proteinExistence type="predicted"/>
<keyword evidence="5" id="KW-0547">Nucleotide-binding</keyword>
<keyword evidence="13" id="KW-1185">Reference proteome</keyword>
<feature type="transmembrane region" description="Helical" evidence="10">
    <location>
        <begin position="409"/>
        <end position="431"/>
    </location>
</feature>
<dbReference type="Pfam" id="PF13181">
    <property type="entry name" value="TPR_8"/>
    <property type="match status" value="1"/>
</dbReference>
<evidence type="ECO:0000256" key="1">
    <source>
        <dbReference type="ARBA" id="ARBA00000085"/>
    </source>
</evidence>
<dbReference type="Proteomes" id="UP000199663">
    <property type="component" value="Unassembled WGS sequence"/>
</dbReference>
<keyword evidence="10" id="KW-0472">Membrane</keyword>
<dbReference type="PANTHER" id="PTHR41523">
    <property type="entry name" value="TWO-COMPONENT SYSTEM SENSOR PROTEIN"/>
    <property type="match status" value="1"/>
</dbReference>
<name>A0A1H3S2M8_9BACT</name>
<dbReference type="GO" id="GO:0016301">
    <property type="term" value="F:kinase activity"/>
    <property type="evidence" value="ECO:0007669"/>
    <property type="project" value="UniProtKB-KW"/>
</dbReference>
<dbReference type="InterPro" id="IPR019734">
    <property type="entry name" value="TPR_rpt"/>
</dbReference>
<evidence type="ECO:0000256" key="10">
    <source>
        <dbReference type="SAM" id="Phobius"/>
    </source>
</evidence>
<evidence type="ECO:0000256" key="5">
    <source>
        <dbReference type="ARBA" id="ARBA00022741"/>
    </source>
</evidence>
<dbReference type="PANTHER" id="PTHR41523:SF8">
    <property type="entry name" value="ETHYLENE RESPONSE SENSOR PROTEIN"/>
    <property type="match status" value="1"/>
</dbReference>
<dbReference type="InterPro" id="IPR011990">
    <property type="entry name" value="TPR-like_helical_dom_sf"/>
</dbReference>
<dbReference type="Gene3D" id="1.25.40.10">
    <property type="entry name" value="Tetratricopeptide repeat domain"/>
    <property type="match status" value="2"/>
</dbReference>
<evidence type="ECO:0000313" key="13">
    <source>
        <dbReference type="Proteomes" id="UP000199663"/>
    </source>
</evidence>
<organism evidence="12 13">
    <name type="scientific">Rhodonellum ikkaensis</name>
    <dbReference type="NCBI Taxonomy" id="336829"/>
    <lineage>
        <taxon>Bacteria</taxon>
        <taxon>Pseudomonadati</taxon>
        <taxon>Bacteroidota</taxon>
        <taxon>Cytophagia</taxon>
        <taxon>Cytophagales</taxon>
        <taxon>Cytophagaceae</taxon>
        <taxon>Rhodonellum</taxon>
    </lineage>
</organism>
<feature type="repeat" description="TPR" evidence="8">
    <location>
        <begin position="217"/>
        <end position="250"/>
    </location>
</feature>
<feature type="coiled-coil region" evidence="9">
    <location>
        <begin position="434"/>
        <end position="492"/>
    </location>
</feature>
<evidence type="ECO:0000256" key="3">
    <source>
        <dbReference type="ARBA" id="ARBA00022553"/>
    </source>
</evidence>
<dbReference type="InterPro" id="IPR003594">
    <property type="entry name" value="HATPase_dom"/>
</dbReference>
<dbReference type="Gene3D" id="3.30.450.20">
    <property type="entry name" value="PAS domain"/>
    <property type="match status" value="1"/>
</dbReference>
<keyword evidence="10" id="KW-1133">Transmembrane helix</keyword>
<protein>
    <recommendedName>
        <fullName evidence="2">histidine kinase</fullName>
        <ecNumber evidence="2">2.7.13.3</ecNumber>
    </recommendedName>
</protein>
<dbReference type="Gene3D" id="3.30.565.10">
    <property type="entry name" value="Histidine kinase-like ATPase, C-terminal domain"/>
    <property type="match status" value="1"/>
</dbReference>
<dbReference type="SUPFAM" id="SSF48452">
    <property type="entry name" value="TPR-like"/>
    <property type="match status" value="2"/>
</dbReference>
<dbReference type="Pfam" id="PF02518">
    <property type="entry name" value="HATPase_c"/>
    <property type="match status" value="1"/>
</dbReference>
<feature type="repeat" description="TPR" evidence="8">
    <location>
        <begin position="297"/>
        <end position="330"/>
    </location>
</feature>
<evidence type="ECO:0000256" key="2">
    <source>
        <dbReference type="ARBA" id="ARBA00012438"/>
    </source>
</evidence>
<evidence type="ECO:0000313" key="12">
    <source>
        <dbReference type="EMBL" id="SDZ32027.1"/>
    </source>
</evidence>
<feature type="domain" description="Histidine kinase/HSP90-like ATPase" evidence="11">
    <location>
        <begin position="549"/>
        <end position="645"/>
    </location>
</feature>
<gene>
    <name evidence="12" type="ORF">SAMN05444412_11052</name>
</gene>
<dbReference type="Pfam" id="PF07568">
    <property type="entry name" value="HisKA_2"/>
    <property type="match status" value="1"/>
</dbReference>
<dbReference type="SUPFAM" id="SSF55874">
    <property type="entry name" value="ATPase domain of HSP90 chaperone/DNA topoisomerase II/histidine kinase"/>
    <property type="match status" value="1"/>
</dbReference>
<evidence type="ECO:0000256" key="7">
    <source>
        <dbReference type="ARBA" id="ARBA00022840"/>
    </source>
</evidence>
<evidence type="ECO:0000256" key="9">
    <source>
        <dbReference type="SAM" id="Coils"/>
    </source>
</evidence>
<accession>A0A1H3S2M8</accession>
<keyword evidence="10" id="KW-0812">Transmembrane</keyword>
<evidence type="ECO:0000256" key="6">
    <source>
        <dbReference type="ARBA" id="ARBA00022777"/>
    </source>
</evidence>
<dbReference type="PROSITE" id="PS50005">
    <property type="entry name" value="TPR"/>
    <property type="match status" value="2"/>
</dbReference>
<dbReference type="InterPro" id="IPR011495">
    <property type="entry name" value="Sig_transdc_His_kin_sub2_dim/P"/>
</dbReference>
<comment type="catalytic activity">
    <reaction evidence="1">
        <text>ATP + protein L-histidine = ADP + protein N-phospho-L-histidine.</text>
        <dbReference type="EC" id="2.7.13.3"/>
    </reaction>
</comment>
<evidence type="ECO:0000256" key="4">
    <source>
        <dbReference type="ARBA" id="ARBA00022679"/>
    </source>
</evidence>
<dbReference type="InterPro" id="IPR036890">
    <property type="entry name" value="HATPase_C_sf"/>
</dbReference>
<dbReference type="Pfam" id="PF13424">
    <property type="entry name" value="TPR_12"/>
    <property type="match status" value="2"/>
</dbReference>
<reference evidence="12 13" key="1">
    <citation type="submission" date="2016-10" db="EMBL/GenBank/DDBJ databases">
        <authorList>
            <person name="Varghese N."/>
            <person name="Submissions S."/>
        </authorList>
    </citation>
    <scope>NUCLEOTIDE SEQUENCE [LARGE SCALE GENOMIC DNA]</scope>
    <source>
        <strain evidence="12 13">DSM 17997</strain>
    </source>
</reference>
<sequence>MKILFYSLVLLIPLGLDAQIFEVSANRKYREVFVDTDKFGVEYLDVLENSLLNMKDKTLRLKILNDLGYYYHTRNLKKSLAFINQGLEEALDLENLYWEGKFQVSQGAVLLRMEELDSAEEALRSAMGKIPEEESWLLYTNLGYVYERRGDLSKAFEIAGESLQRAEEHQDSKGRAMAYSDLSNLFWKQGKFEKGLEYGLKALELFKKRGIKDLDYDFTFHVVGNNLIALGRYDEALDYFNASVEIGEKYGFYNNLSDTFIALADLYMELNQFVQAQQSANAALKYARLLENDFMIMRSFLALGKLQNTLGEFDNALEYLLECIEVAKSDFGDKFYLAHAYKALSKSYEGKGDLPESYEAFKIFHHLQEEVFNAEAGQRLAMLQTEMDVAQKEATINIQQARLDQQKTLQVFILILFAVLIFFLAVLYRVFLRKKSYSELLEKQNKEKEFLLKEIHHRVKNNMEIISSLLSLQTAQIENDSLQNIMIESQNRVHSMGLIHQNLYLGENMAAIEMKKYFLNLGQYVLETFGASERIKINCVMDALDLDIDRAIPIGLIVNELLTNALKYAFPENKIGEIDISMKESGGSLLLKVADNGIGMHVDGQISGTGFGSQLIGLLCRQLEGKMHLIQEGGTQVFFEFHIQHAA</sequence>
<evidence type="ECO:0000259" key="11">
    <source>
        <dbReference type="SMART" id="SM00387"/>
    </source>
</evidence>
<dbReference type="SMART" id="SM00028">
    <property type="entry name" value="TPR"/>
    <property type="match status" value="7"/>
</dbReference>
<keyword evidence="7" id="KW-0067">ATP-binding</keyword>
<keyword evidence="3" id="KW-0597">Phosphoprotein</keyword>
<keyword evidence="6 12" id="KW-0418">Kinase</keyword>
<dbReference type="EC" id="2.7.13.3" evidence="2"/>
<keyword evidence="9" id="KW-0175">Coiled coil</keyword>
<dbReference type="SMART" id="SM00387">
    <property type="entry name" value="HATPase_c"/>
    <property type="match status" value="1"/>
</dbReference>
<dbReference type="RefSeq" id="WP_019598568.1">
    <property type="nucleotide sequence ID" value="NZ_FNQC01000010.1"/>
</dbReference>
<evidence type="ECO:0000256" key="8">
    <source>
        <dbReference type="PROSITE-ProRule" id="PRU00339"/>
    </source>
</evidence>